<keyword evidence="2" id="KW-1003">Cell membrane</keyword>
<evidence type="ECO:0000259" key="11">
    <source>
        <dbReference type="Pfam" id="PF05425"/>
    </source>
</evidence>
<accession>A0ABW1KMZ7</accession>
<dbReference type="EMBL" id="JBHSPR010000068">
    <property type="protein sequence ID" value="MFC6022820.1"/>
    <property type="molecule type" value="Genomic_DNA"/>
</dbReference>
<dbReference type="PANTHER" id="PTHR34820:SF4">
    <property type="entry name" value="INNER MEMBRANE PROTEIN YEBZ"/>
    <property type="match status" value="1"/>
</dbReference>
<keyword evidence="5" id="KW-0732">Signal</keyword>
<dbReference type="InterPro" id="IPR007348">
    <property type="entry name" value="CopC_dom"/>
</dbReference>
<keyword evidence="13" id="KW-1185">Reference proteome</keyword>
<dbReference type="InterPro" id="IPR008457">
    <property type="entry name" value="Cu-R_CopD_dom"/>
</dbReference>
<evidence type="ECO:0000256" key="6">
    <source>
        <dbReference type="ARBA" id="ARBA00022989"/>
    </source>
</evidence>
<evidence type="ECO:0000256" key="5">
    <source>
        <dbReference type="ARBA" id="ARBA00022729"/>
    </source>
</evidence>
<feature type="transmembrane region" description="Helical" evidence="9">
    <location>
        <begin position="158"/>
        <end position="177"/>
    </location>
</feature>
<feature type="domain" description="CopC" evidence="10">
    <location>
        <begin position="36"/>
        <end position="130"/>
    </location>
</feature>
<keyword evidence="4" id="KW-0479">Metal-binding</keyword>
<dbReference type="Gene3D" id="2.60.40.1220">
    <property type="match status" value="1"/>
</dbReference>
<feature type="transmembrane region" description="Helical" evidence="9">
    <location>
        <begin position="230"/>
        <end position="253"/>
    </location>
</feature>
<organism evidence="12 13">
    <name type="scientific">Plantactinospora solaniradicis</name>
    <dbReference type="NCBI Taxonomy" id="1723736"/>
    <lineage>
        <taxon>Bacteria</taxon>
        <taxon>Bacillati</taxon>
        <taxon>Actinomycetota</taxon>
        <taxon>Actinomycetes</taxon>
        <taxon>Micromonosporales</taxon>
        <taxon>Micromonosporaceae</taxon>
        <taxon>Plantactinospora</taxon>
    </lineage>
</organism>
<feature type="transmembrane region" description="Helical" evidence="9">
    <location>
        <begin position="189"/>
        <end position="210"/>
    </location>
</feature>
<evidence type="ECO:0000256" key="3">
    <source>
        <dbReference type="ARBA" id="ARBA00022692"/>
    </source>
</evidence>
<evidence type="ECO:0000259" key="10">
    <source>
        <dbReference type="Pfam" id="PF04234"/>
    </source>
</evidence>
<dbReference type="Pfam" id="PF05425">
    <property type="entry name" value="CopD"/>
    <property type="match status" value="1"/>
</dbReference>
<feature type="transmembrane region" description="Helical" evidence="9">
    <location>
        <begin position="274"/>
        <end position="292"/>
    </location>
</feature>
<gene>
    <name evidence="12" type="ORF">ACFP2T_42535</name>
</gene>
<keyword evidence="6 9" id="KW-1133">Transmembrane helix</keyword>
<feature type="transmembrane region" description="Helical" evidence="9">
    <location>
        <begin position="312"/>
        <end position="333"/>
    </location>
</feature>
<feature type="transmembrane region" description="Helical" evidence="9">
    <location>
        <begin position="381"/>
        <end position="401"/>
    </location>
</feature>
<protein>
    <submittedName>
        <fullName evidence="12">Copper resistance protein CopC</fullName>
    </submittedName>
</protein>
<keyword evidence="3 9" id="KW-0812">Transmembrane</keyword>
<dbReference type="Pfam" id="PF04234">
    <property type="entry name" value="CopC"/>
    <property type="match status" value="1"/>
</dbReference>
<sequence>MGRPRAGGPSVLLATLAVLLGGLAVVLGPPTPAAAHAAVVSTVPQQKAVLGFSPTEVTVTFSEPVALVPGRAQVLAPDGKRISTGSASVRDTTLRIPIRVADRPLGTYLVSYRVISADSHPVAGSFTFAVGAESATAPEPADETVRADVRIAVPATRYLGYAGLVLLIGPTLFLALLWPRRLSRRGPILLVRTGLTLVAASTLAGLWVQAPYTSGAGLLDVSAAELWQVLGSDFGLTLSARLGILLLLAVLLPPMLQAQMQGRAPSYRILYRKGPLLTTLLILLGIAGLATWPMSGHAAASPTPLASGIASVVHLAAMSVWLGGLVTLFGYLLRAGHPRALAVILPVWSRWATIAVLWLVAGGVVQAVIEIGGLAALVGTGYGRLVLAKVALLAVLLGTAAQARRLLRQSPPAPAPDPAGPVAAPAPPLAAPAAAAAAPAAAPPAPSAAAAVAPAVAVAAAPAAVPSAAPAAGRLRRMVGLEVAVGLLVLAVSAVLVQTTPGRNAGIEATVAASDTFAQTLNSPLYTLQFDIYPVQLGENNTVHAYVYTLDGKPLPAVEWSLTTALPGQGVEPATVPMLGIEPHHAAGAVNFPIAGDWELRFTVRTSDIDQATVRTVVRVRG</sequence>
<feature type="transmembrane region" description="Helical" evidence="9">
    <location>
        <begin position="340"/>
        <end position="361"/>
    </location>
</feature>
<evidence type="ECO:0000256" key="8">
    <source>
        <dbReference type="ARBA" id="ARBA00023136"/>
    </source>
</evidence>
<proteinExistence type="predicted"/>
<keyword evidence="7" id="KW-0186">Copper</keyword>
<name>A0ABW1KMZ7_9ACTN</name>
<evidence type="ECO:0000313" key="12">
    <source>
        <dbReference type="EMBL" id="MFC6022820.1"/>
    </source>
</evidence>
<feature type="transmembrane region" description="Helical" evidence="9">
    <location>
        <begin position="479"/>
        <end position="497"/>
    </location>
</feature>
<dbReference type="InterPro" id="IPR014756">
    <property type="entry name" value="Ig_E-set"/>
</dbReference>
<keyword evidence="8 9" id="KW-0472">Membrane</keyword>
<evidence type="ECO:0000256" key="1">
    <source>
        <dbReference type="ARBA" id="ARBA00004651"/>
    </source>
</evidence>
<dbReference type="RefSeq" id="WP_377432630.1">
    <property type="nucleotide sequence ID" value="NZ_JBHSPR010000068.1"/>
</dbReference>
<dbReference type="Proteomes" id="UP001596203">
    <property type="component" value="Unassembled WGS sequence"/>
</dbReference>
<feature type="domain" description="Copper resistance protein D" evidence="11">
    <location>
        <begin position="344"/>
        <end position="411"/>
    </location>
</feature>
<dbReference type="InterPro" id="IPR014755">
    <property type="entry name" value="Cu-Rt/internalin_Ig-like"/>
</dbReference>
<dbReference type="SUPFAM" id="SSF81296">
    <property type="entry name" value="E set domains"/>
    <property type="match status" value="1"/>
</dbReference>
<dbReference type="InterPro" id="IPR032694">
    <property type="entry name" value="CopC/D"/>
</dbReference>
<evidence type="ECO:0000313" key="13">
    <source>
        <dbReference type="Proteomes" id="UP001596203"/>
    </source>
</evidence>
<comment type="subcellular location">
    <subcellularLocation>
        <location evidence="1">Cell membrane</location>
        <topology evidence="1">Multi-pass membrane protein</topology>
    </subcellularLocation>
</comment>
<comment type="caution">
    <text evidence="12">The sequence shown here is derived from an EMBL/GenBank/DDBJ whole genome shotgun (WGS) entry which is preliminary data.</text>
</comment>
<reference evidence="13" key="1">
    <citation type="journal article" date="2019" name="Int. J. Syst. Evol. Microbiol.">
        <title>The Global Catalogue of Microorganisms (GCM) 10K type strain sequencing project: providing services to taxonomists for standard genome sequencing and annotation.</title>
        <authorList>
            <consortium name="The Broad Institute Genomics Platform"/>
            <consortium name="The Broad Institute Genome Sequencing Center for Infectious Disease"/>
            <person name="Wu L."/>
            <person name="Ma J."/>
        </authorList>
    </citation>
    <scope>NUCLEOTIDE SEQUENCE [LARGE SCALE GENOMIC DNA]</scope>
    <source>
        <strain evidence="13">ZS-35-S2</strain>
    </source>
</reference>
<evidence type="ECO:0000256" key="9">
    <source>
        <dbReference type="SAM" id="Phobius"/>
    </source>
</evidence>
<evidence type="ECO:0000256" key="4">
    <source>
        <dbReference type="ARBA" id="ARBA00022723"/>
    </source>
</evidence>
<evidence type="ECO:0000256" key="2">
    <source>
        <dbReference type="ARBA" id="ARBA00022475"/>
    </source>
</evidence>
<dbReference type="PANTHER" id="PTHR34820">
    <property type="entry name" value="INNER MEMBRANE PROTEIN YEBZ"/>
    <property type="match status" value="1"/>
</dbReference>
<evidence type="ECO:0000256" key="7">
    <source>
        <dbReference type="ARBA" id="ARBA00023008"/>
    </source>
</evidence>